<dbReference type="AlphaFoldDB" id="A0A915I9I8"/>
<keyword evidence="7" id="KW-0862">Zinc</keyword>
<dbReference type="GO" id="GO:0003688">
    <property type="term" value="F:DNA replication origin binding"/>
    <property type="evidence" value="ECO:0007669"/>
    <property type="project" value="TreeGrafter"/>
</dbReference>
<comment type="similarity">
    <text evidence="2">Belongs to the MCM10 family.</text>
</comment>
<dbReference type="Proteomes" id="UP000887565">
    <property type="component" value="Unplaced"/>
</dbReference>
<dbReference type="Pfam" id="PF09329">
    <property type="entry name" value="zf-primase"/>
    <property type="match status" value="1"/>
</dbReference>
<evidence type="ECO:0000256" key="6">
    <source>
        <dbReference type="ARBA" id="ARBA00022771"/>
    </source>
</evidence>
<dbReference type="Pfam" id="PF24863">
    <property type="entry name" value="zf-CCCH_Mcm10"/>
    <property type="match status" value="1"/>
</dbReference>
<protein>
    <recommendedName>
        <fullName evidence="3">Protein MCM10 homolog</fullName>
    </recommendedName>
</protein>
<dbReference type="SMART" id="SM01280">
    <property type="entry name" value="Mcm10"/>
    <property type="match status" value="1"/>
</dbReference>
<dbReference type="GO" id="GO:0008270">
    <property type="term" value="F:zinc ion binding"/>
    <property type="evidence" value="ECO:0007669"/>
    <property type="project" value="UniProtKB-KW"/>
</dbReference>
<dbReference type="WBParaSite" id="nRc.2.0.1.t09955-RA">
    <property type="protein sequence ID" value="nRc.2.0.1.t09955-RA"/>
    <property type="gene ID" value="nRc.2.0.1.g09955"/>
</dbReference>
<dbReference type="InterPro" id="IPR012340">
    <property type="entry name" value="NA-bd_OB-fold"/>
</dbReference>
<evidence type="ECO:0000259" key="9">
    <source>
        <dbReference type="SMART" id="SM01280"/>
    </source>
</evidence>
<feature type="domain" description="Replication factor Mcm10 C-terminal" evidence="9">
    <location>
        <begin position="181"/>
        <end position="520"/>
    </location>
</feature>
<evidence type="ECO:0000256" key="4">
    <source>
        <dbReference type="ARBA" id="ARBA00022705"/>
    </source>
</evidence>
<dbReference type="Gene3D" id="2.40.50.140">
    <property type="entry name" value="Nucleic acid-binding proteins"/>
    <property type="match status" value="1"/>
</dbReference>
<evidence type="ECO:0000256" key="2">
    <source>
        <dbReference type="ARBA" id="ARBA00009679"/>
    </source>
</evidence>
<evidence type="ECO:0000256" key="5">
    <source>
        <dbReference type="ARBA" id="ARBA00022723"/>
    </source>
</evidence>
<evidence type="ECO:0000256" key="3">
    <source>
        <dbReference type="ARBA" id="ARBA00017770"/>
    </source>
</evidence>
<dbReference type="GO" id="GO:0003697">
    <property type="term" value="F:single-stranded DNA binding"/>
    <property type="evidence" value="ECO:0007669"/>
    <property type="project" value="InterPro"/>
</dbReference>
<dbReference type="InterPro" id="IPR015408">
    <property type="entry name" value="Znf_Mcm10/DnaG"/>
</dbReference>
<keyword evidence="6" id="KW-0863">Zinc-finger</keyword>
<reference evidence="11" key="1">
    <citation type="submission" date="2022-11" db="UniProtKB">
        <authorList>
            <consortium name="WormBaseParasite"/>
        </authorList>
    </citation>
    <scope>IDENTIFICATION</scope>
</reference>
<comment type="subcellular location">
    <subcellularLocation>
        <location evidence="1">Nucleus</location>
    </subcellularLocation>
</comment>
<name>A0A915I9I8_ROMCU</name>
<dbReference type="PANTHER" id="PTHR13454">
    <property type="entry name" value="PROTEIN MCM10 HOMOLOG"/>
    <property type="match status" value="1"/>
</dbReference>
<dbReference type="PANTHER" id="PTHR13454:SF11">
    <property type="entry name" value="PROTEIN MCM10 HOMOLOG"/>
    <property type="match status" value="1"/>
</dbReference>
<keyword evidence="8" id="KW-0539">Nucleus</keyword>
<dbReference type="InterPro" id="IPR015411">
    <property type="entry name" value="Rep_factor_Mcm10_C"/>
</dbReference>
<dbReference type="InterPro" id="IPR055065">
    <property type="entry name" value="OB_MCM10"/>
</dbReference>
<dbReference type="InterPro" id="IPR040184">
    <property type="entry name" value="Mcm10"/>
</dbReference>
<evidence type="ECO:0000256" key="7">
    <source>
        <dbReference type="ARBA" id="ARBA00022833"/>
    </source>
</evidence>
<accession>A0A915I9I8</accession>
<dbReference type="GO" id="GO:0006270">
    <property type="term" value="P:DNA replication initiation"/>
    <property type="evidence" value="ECO:0007669"/>
    <property type="project" value="InterPro"/>
</dbReference>
<keyword evidence="4" id="KW-0235">DNA replication</keyword>
<evidence type="ECO:0000313" key="11">
    <source>
        <dbReference type="WBParaSite" id="nRc.2.0.1.t09955-RA"/>
    </source>
</evidence>
<evidence type="ECO:0000313" key="10">
    <source>
        <dbReference type="Proteomes" id="UP000887565"/>
    </source>
</evidence>
<evidence type="ECO:0000256" key="8">
    <source>
        <dbReference type="ARBA" id="ARBA00023242"/>
    </source>
</evidence>
<dbReference type="OMA" id="FRLDTIH"/>
<keyword evidence="10" id="KW-1185">Reference proteome</keyword>
<proteinExistence type="inferred from homology"/>
<dbReference type="GO" id="GO:0043596">
    <property type="term" value="C:nuclear replication fork"/>
    <property type="evidence" value="ECO:0007669"/>
    <property type="project" value="TreeGrafter"/>
</dbReference>
<keyword evidence="5" id="KW-0479">Metal-binding</keyword>
<sequence length="521" mass="58548">MQLSKIDASLSIINWDDYVTMAVLVDKTGRKKTANGNDFVIWRLCDLQDCQKVVSVFLFGSKCVEDFWKVMPGTVFALLNAVMWTNQQGQKQQNSGITLKIDNSQKILEIGLCPDFAYCQSQRQDGKRCTNVINKSVSSVCDFHILSQSKKFAAKRGEFQLNYSAPPKKFEPKAIPGLYTMAAPKITTSTSKTQSRKPNQASTLLSQVTSNRKANEVLNSVRSQIRSAITESSSESSTTLVIGKSDDIIKTTINESASDNAFVELLGTPSAGSRNLLKQIADQAAKKVANDLRPAIKGDKTLFTKKHCSSLKNAAHKTSQITCQQFLMSHFHKKPTTTMSNKNELAKAKAAAVLRRQSEPNFPLRKSHKFDSETNDIDLVIEGEPAVKKSKLGDLNMSTDDIKKLLLTKSRYDSELGQDDMARQESYFKILECKEKVENRAASIKELPIKVVNCSTCKYTWHSQSDLCKKLNHHLTRHEALRRFFKCKECSKRIICYEKYPNRPCANCSCKDFERTAMKEV</sequence>
<organism evidence="10 11">
    <name type="scientific">Romanomermis culicivorax</name>
    <name type="common">Nematode worm</name>
    <dbReference type="NCBI Taxonomy" id="13658"/>
    <lineage>
        <taxon>Eukaryota</taxon>
        <taxon>Metazoa</taxon>
        <taxon>Ecdysozoa</taxon>
        <taxon>Nematoda</taxon>
        <taxon>Enoplea</taxon>
        <taxon>Dorylaimia</taxon>
        <taxon>Mermithida</taxon>
        <taxon>Mermithoidea</taxon>
        <taxon>Mermithidae</taxon>
        <taxon>Romanomermis</taxon>
    </lineage>
</organism>
<evidence type="ECO:0000256" key="1">
    <source>
        <dbReference type="ARBA" id="ARBA00004123"/>
    </source>
</evidence>
<dbReference type="Pfam" id="PF22379">
    <property type="entry name" value="OB_MCM10"/>
    <property type="match status" value="1"/>
</dbReference>